<evidence type="ECO:0000313" key="12">
    <source>
        <dbReference type="EMBL" id="POE42760.1"/>
    </source>
</evidence>
<accession>A0A0K1MQK4</accession>
<gene>
    <name evidence="11" type="primary">dhaL</name>
    <name evidence="12" type="ORF">ACX51_09345</name>
    <name evidence="11" type="ORF">C0Q90_07325</name>
</gene>
<sequence length="214" mass="23075">MSLSFSNKEGVTIPIRIINNLINEKDTLSELDSFVGDGDHGINLAKGMTLAKKKISVANDTMSSGFEKIAHALENEVGGSLGPLFGFFFEAMSSESKDHQAIDGQVIYDMMTAAAEQVAYLTEAKVGDKTIVDVLFPAVDAYKESWEQTQITQSALTAMGRSAQEGLKATANMLAAYGRGHRLGEKVIGHQDSGATTMNMIFQTFISEVEKLVA</sequence>
<dbReference type="GO" id="GO:0019563">
    <property type="term" value="P:glycerol catabolic process"/>
    <property type="evidence" value="ECO:0007669"/>
    <property type="project" value="TreeGrafter"/>
</dbReference>
<dbReference type="GO" id="GO:0005829">
    <property type="term" value="C:cytosol"/>
    <property type="evidence" value="ECO:0007669"/>
    <property type="project" value="TreeGrafter"/>
</dbReference>
<comment type="catalytic activity">
    <reaction evidence="1">
        <text>dihydroxyacetone + phosphoenolpyruvate = dihydroxyacetone phosphate + pyruvate</text>
        <dbReference type="Rhea" id="RHEA:18381"/>
        <dbReference type="ChEBI" id="CHEBI:15361"/>
        <dbReference type="ChEBI" id="CHEBI:16016"/>
        <dbReference type="ChEBI" id="CHEBI:57642"/>
        <dbReference type="ChEBI" id="CHEBI:58702"/>
        <dbReference type="EC" id="2.7.1.121"/>
    </reaction>
</comment>
<evidence type="ECO:0000313" key="11">
    <source>
        <dbReference type="EMBL" id="PLC46616.1"/>
    </source>
</evidence>
<comment type="function">
    <text evidence="8">ADP-binding subunit of the dihydroxyacetone kinase, which is responsible for the phosphoenolpyruvate (PEP)-dependent phosphorylation of dihydroxyacetone. DhaL-ADP is converted to DhaL-ATP via a phosphoryl group transfer from DhaM and transmits it to dihydroxyacetone binds to DhaK.</text>
</comment>
<evidence type="ECO:0000256" key="7">
    <source>
        <dbReference type="ARBA" id="ARBA00046577"/>
    </source>
</evidence>
<keyword evidence="6" id="KW-0319">Glycerol metabolism</keyword>
<dbReference type="InterPro" id="IPR012737">
    <property type="entry name" value="DhaK_L_YcgS"/>
</dbReference>
<evidence type="ECO:0000256" key="1">
    <source>
        <dbReference type="ARBA" id="ARBA00001113"/>
    </source>
</evidence>
<evidence type="ECO:0000313" key="10">
    <source>
        <dbReference type="EMBL" id="CRL16972.1"/>
    </source>
</evidence>
<reference evidence="10" key="1">
    <citation type="journal article" date="2015" name="Front. Microbiol.">
        <title>The vaginal isolate Lactobacillus paracasei LPC-S01 (DSM 26760) is suitable for oral administration.</title>
        <authorList>
            <person name="Balzaretti S."/>
            <person name="Taverniti V."/>
            <person name="Rondini G."/>
            <person name="Marcolegio G."/>
            <person name="Minuzzo M."/>
            <person name="Remagni M.C."/>
            <person name="Fiore W."/>
            <person name="Arioli S."/>
            <person name="Guglielmetti S."/>
        </authorList>
    </citation>
    <scope>NUCLEOTIDE SEQUENCE</scope>
    <source>
        <strain evidence="10">LPC-S01</strain>
    </source>
</reference>
<organism evidence="10">
    <name type="scientific">Lacticaseibacillus paracasei</name>
    <name type="common">Lactobacillus paracasei</name>
    <dbReference type="NCBI Taxonomy" id="1597"/>
    <lineage>
        <taxon>Bacteria</taxon>
        <taxon>Bacillati</taxon>
        <taxon>Bacillota</taxon>
        <taxon>Bacilli</taxon>
        <taxon>Lactobacillales</taxon>
        <taxon>Lactobacillaceae</taxon>
        <taxon>Lacticaseibacillus</taxon>
    </lineage>
</organism>
<name>A0A0K1MQK4_LACPA</name>
<dbReference type="PROSITE" id="PS51480">
    <property type="entry name" value="DHAL"/>
    <property type="match status" value="1"/>
</dbReference>
<protein>
    <recommendedName>
        <fullName evidence="3">phosphoenolpyruvate--glycerone phosphotransferase</fullName>
        <ecNumber evidence="3">2.7.1.121</ecNumber>
    </recommendedName>
</protein>
<dbReference type="InterPro" id="IPR004007">
    <property type="entry name" value="DhaL_dom"/>
</dbReference>
<evidence type="ECO:0000256" key="2">
    <source>
        <dbReference type="ARBA" id="ARBA00004745"/>
    </source>
</evidence>
<dbReference type="PANTHER" id="PTHR28629">
    <property type="entry name" value="TRIOKINASE/FMN CYCLASE"/>
    <property type="match status" value="1"/>
</dbReference>
<evidence type="ECO:0000256" key="8">
    <source>
        <dbReference type="ARBA" id="ARBA00055771"/>
    </source>
</evidence>
<dbReference type="SUPFAM" id="SSF101473">
    <property type="entry name" value="DhaL-like"/>
    <property type="match status" value="1"/>
</dbReference>
<dbReference type="EMBL" id="PKQJ01000006">
    <property type="protein sequence ID" value="PLC46616.1"/>
    <property type="molecule type" value="Genomic_DNA"/>
</dbReference>
<comment type="subunit">
    <text evidence="7">Homodimer. The dihydroxyacetone kinase complex is composed of a homodimer of DhaM, a homodimer of DhaK and the subunit DhaL.</text>
</comment>
<dbReference type="NCBIfam" id="TIGR02365">
    <property type="entry name" value="dha_L_ycgS"/>
    <property type="match status" value="1"/>
</dbReference>
<dbReference type="PANTHER" id="PTHR28629:SF4">
    <property type="entry name" value="TRIOKINASE_FMN CYCLASE"/>
    <property type="match status" value="1"/>
</dbReference>
<dbReference type="PATRIC" id="fig|1597.20.peg.424"/>
<dbReference type="EC" id="2.7.1.121" evidence="3"/>
<evidence type="ECO:0000313" key="14">
    <source>
        <dbReference type="Proteomes" id="UP000237433"/>
    </source>
</evidence>
<evidence type="ECO:0000256" key="3">
    <source>
        <dbReference type="ARBA" id="ARBA00012095"/>
    </source>
</evidence>
<reference evidence="12 14" key="2">
    <citation type="journal article" date="2015" name="J. Am. Soc. Brew. Chem.">
        <title>Dissolved carbon dioxide selects for lactic acid bacteria able to grow in and spoil packaged beer.</title>
        <authorList>
            <person name="Bergsveinson J."/>
            <person name="Redekop A."/>
            <person name="Zoerb S."/>
            <person name="Ziola B."/>
        </authorList>
    </citation>
    <scope>NUCLEOTIDE SEQUENCE [LARGE SCALE GENOMIC DNA]</scope>
    <source>
        <strain evidence="12 14">CCC B1205</strain>
    </source>
</reference>
<dbReference type="SMART" id="SM01120">
    <property type="entry name" value="Dak2"/>
    <property type="match status" value="1"/>
</dbReference>
<dbReference type="GO" id="GO:0004371">
    <property type="term" value="F:glycerone kinase activity"/>
    <property type="evidence" value="ECO:0007669"/>
    <property type="project" value="InterPro"/>
</dbReference>
<dbReference type="GO" id="GO:0047324">
    <property type="term" value="F:phosphoenolpyruvate-glycerone phosphotransferase activity"/>
    <property type="evidence" value="ECO:0007669"/>
    <property type="project" value="UniProtKB-EC"/>
</dbReference>
<dbReference type="KEGG" id="lcs:LCBD_0420"/>
<reference evidence="11 13" key="3">
    <citation type="journal article" date="2018" name="Genome Announc.">
        <title>Draft Genome Sequence of Lactobacillus paracasei DUP 13076, Which Exhibits Potent Antipathogenic Effects against Salmonella enterica Serovars Enteritidis, Typhimurium, and Heidelberg.</title>
        <authorList>
            <person name="Muyyarikkandy M.S."/>
            <person name="Alqahtani F.H."/>
            <person name="Mandoiu I."/>
            <person name="Amalaradjou M.A."/>
        </authorList>
    </citation>
    <scope>NUCLEOTIDE SEQUENCE [LARGE SCALE GENOMIC DNA]</scope>
    <source>
        <strain evidence="11 13">DUP 13076</strain>
    </source>
</reference>
<comment type="pathway">
    <text evidence="2">Polyol metabolism; glycerol degradation.</text>
</comment>
<dbReference type="EMBL" id="LGIY01000014">
    <property type="protein sequence ID" value="POE42760.1"/>
    <property type="molecule type" value="Genomic_DNA"/>
</dbReference>
<keyword evidence="4" id="KW-0808">Transferase</keyword>
<dbReference type="EMBL" id="LN846901">
    <property type="protein sequence ID" value="CRL16972.1"/>
    <property type="molecule type" value="Genomic_DNA"/>
</dbReference>
<dbReference type="FunFam" id="1.25.40.340:FF:000002">
    <property type="entry name" value="Dihydroxyacetone kinase, L subunit"/>
    <property type="match status" value="1"/>
</dbReference>
<evidence type="ECO:0000256" key="4">
    <source>
        <dbReference type="ARBA" id="ARBA00022679"/>
    </source>
</evidence>
<dbReference type="Proteomes" id="UP000234512">
    <property type="component" value="Unassembled WGS sequence"/>
</dbReference>
<dbReference type="Proteomes" id="UP000237433">
    <property type="component" value="Unassembled WGS sequence"/>
</dbReference>
<proteinExistence type="predicted"/>
<evidence type="ECO:0000313" key="13">
    <source>
        <dbReference type="Proteomes" id="UP000234512"/>
    </source>
</evidence>
<dbReference type="InterPro" id="IPR036117">
    <property type="entry name" value="DhaL_dom_sf"/>
</dbReference>
<dbReference type="Pfam" id="PF02734">
    <property type="entry name" value="Dak2"/>
    <property type="match status" value="1"/>
</dbReference>
<dbReference type="AlphaFoldDB" id="A0A0K1MQK4"/>
<evidence type="ECO:0000256" key="6">
    <source>
        <dbReference type="ARBA" id="ARBA00022798"/>
    </source>
</evidence>
<dbReference type="RefSeq" id="WP_003586804.1">
    <property type="nucleotide sequence ID" value="NC_010999.1"/>
</dbReference>
<evidence type="ECO:0000256" key="5">
    <source>
        <dbReference type="ARBA" id="ARBA00022777"/>
    </source>
</evidence>
<keyword evidence="5 10" id="KW-0418">Kinase</keyword>
<feature type="domain" description="DhaL" evidence="9">
    <location>
        <begin position="8"/>
        <end position="207"/>
    </location>
</feature>
<accession>A0A125U543</accession>
<dbReference type="Gene3D" id="1.25.40.340">
    <property type="match status" value="1"/>
</dbReference>
<dbReference type="InterPro" id="IPR050861">
    <property type="entry name" value="Dihydroxyacetone_Kinase"/>
</dbReference>
<evidence type="ECO:0000259" key="9">
    <source>
        <dbReference type="PROSITE" id="PS51480"/>
    </source>
</evidence>